<dbReference type="AlphaFoldDB" id="A0A9P1GRK3"/>
<dbReference type="Gene3D" id="2.70.50.70">
    <property type="match status" value="1"/>
</dbReference>
<comment type="caution">
    <text evidence="3">The sequence shown here is derived from an EMBL/GenBank/DDBJ whole genome shotgun (WGS) entry which is preliminary data.</text>
</comment>
<accession>A0A9P1GRK3</accession>
<evidence type="ECO:0000256" key="2">
    <source>
        <dbReference type="SAM" id="Phobius"/>
    </source>
</evidence>
<evidence type="ECO:0000313" key="5">
    <source>
        <dbReference type="Proteomes" id="UP001152797"/>
    </source>
</evidence>
<keyword evidence="5" id="KW-1185">Reference proteome</keyword>
<dbReference type="EMBL" id="CAMXCT020006779">
    <property type="protein sequence ID" value="CAL1173296.1"/>
    <property type="molecule type" value="Genomic_DNA"/>
</dbReference>
<dbReference type="EMBL" id="CAMXCT010006779">
    <property type="protein sequence ID" value="CAI4019921.1"/>
    <property type="molecule type" value="Genomic_DNA"/>
</dbReference>
<dbReference type="Proteomes" id="UP001152797">
    <property type="component" value="Unassembled WGS sequence"/>
</dbReference>
<keyword evidence="2" id="KW-1133">Transmembrane helix</keyword>
<organism evidence="3">
    <name type="scientific">Cladocopium goreaui</name>
    <dbReference type="NCBI Taxonomy" id="2562237"/>
    <lineage>
        <taxon>Eukaryota</taxon>
        <taxon>Sar</taxon>
        <taxon>Alveolata</taxon>
        <taxon>Dinophyceae</taxon>
        <taxon>Suessiales</taxon>
        <taxon>Symbiodiniaceae</taxon>
        <taxon>Cladocopium</taxon>
    </lineage>
</organism>
<reference evidence="3" key="1">
    <citation type="submission" date="2022-10" db="EMBL/GenBank/DDBJ databases">
        <authorList>
            <person name="Chen Y."/>
            <person name="Dougan E. K."/>
            <person name="Chan C."/>
            <person name="Rhodes N."/>
            <person name="Thang M."/>
        </authorList>
    </citation>
    <scope>NUCLEOTIDE SEQUENCE</scope>
</reference>
<evidence type="ECO:0000313" key="4">
    <source>
        <dbReference type="EMBL" id="CAL4807233.1"/>
    </source>
</evidence>
<dbReference type="OrthoDB" id="410699at2759"/>
<evidence type="ECO:0000313" key="3">
    <source>
        <dbReference type="EMBL" id="CAI4019921.1"/>
    </source>
</evidence>
<dbReference type="EMBL" id="CAMXCT030006779">
    <property type="protein sequence ID" value="CAL4807233.1"/>
    <property type="molecule type" value="Genomic_DNA"/>
</dbReference>
<sequence>MNPIPGCKDTGGRAKSSCSEPTFTPAPGDDKVWKYADGTAKGIFGYGGGYCFGNLTKKPSAACTLEEYKNASFDFGVVDKVKVPDVPEGDYVLSWRWDCEMTKQIWTNCADVTIKKKGQSAEPFSPTKGCSACCNEQICSRCQKCMEKKDGDCAMCWKPLPWWDGRTYWTPRAKAIQCLGFEAKDGGPGTYRPGDSLETPWSPGCPKCWNTTGCDSYVRPLQTAVAGRRVDWVFVTAVALASVAALAGLALALKLKGQSQSQAAREVQAPAATVTEMTSESFRP</sequence>
<proteinExistence type="predicted"/>
<feature type="region of interest" description="Disordered" evidence="1">
    <location>
        <begin position="1"/>
        <end position="23"/>
    </location>
</feature>
<reference evidence="4 5" key="2">
    <citation type="submission" date="2024-05" db="EMBL/GenBank/DDBJ databases">
        <authorList>
            <person name="Chen Y."/>
            <person name="Shah S."/>
            <person name="Dougan E. K."/>
            <person name="Thang M."/>
            <person name="Chan C."/>
        </authorList>
    </citation>
    <scope>NUCLEOTIDE SEQUENCE [LARGE SCALE GENOMIC DNA]</scope>
</reference>
<feature type="transmembrane region" description="Helical" evidence="2">
    <location>
        <begin position="232"/>
        <end position="253"/>
    </location>
</feature>
<keyword evidence="2" id="KW-0472">Membrane</keyword>
<gene>
    <name evidence="3" type="ORF">C1SCF055_LOCUS44378</name>
</gene>
<keyword evidence="2" id="KW-0812">Transmembrane</keyword>
<evidence type="ECO:0000256" key="1">
    <source>
        <dbReference type="SAM" id="MobiDB-lite"/>
    </source>
</evidence>
<protein>
    <submittedName>
        <fullName evidence="3">Uncharacterized protein</fullName>
    </submittedName>
</protein>
<name>A0A9P1GRK3_9DINO</name>